<dbReference type="Proteomes" id="UP001333996">
    <property type="component" value="Unassembled WGS sequence"/>
</dbReference>
<gene>
    <name evidence="1" type="ORF">VXC91_22620</name>
</gene>
<comment type="caution">
    <text evidence="1">The sequence shown here is derived from an EMBL/GenBank/DDBJ whole genome shotgun (WGS) entry which is preliminary data.</text>
</comment>
<name>A0ABU7FNR2_9ACTN</name>
<sequence>MYGWIPSRRKRDARRHARQRDERLRAQCLRNLAGVRIPDPFSLDEFCTELSKARGRDLFVQALPELGGTDVPCGLWIASESSDFIFHAAAVSEHHRNQVIRHELGHLLLEHDSSSGFSDLLAALPQDIDKEAVASAFGRTAYSTQMEQDAELIATLLPEIFRDLLDAQRATSPDAIPCRVDAALTHPRRNRS</sequence>
<accession>A0ABU7FNR2</accession>
<dbReference type="EMBL" id="JAYWVC010000081">
    <property type="protein sequence ID" value="MED7824709.1"/>
    <property type="molecule type" value="Genomic_DNA"/>
</dbReference>
<protein>
    <submittedName>
        <fullName evidence="1">Secondary metabolite protein</fullName>
    </submittedName>
</protein>
<keyword evidence="2" id="KW-1185">Reference proteome</keyword>
<evidence type="ECO:0000313" key="1">
    <source>
        <dbReference type="EMBL" id="MED7824709.1"/>
    </source>
</evidence>
<dbReference type="RefSeq" id="WP_329509139.1">
    <property type="nucleotide sequence ID" value="NZ_BAAAYZ010000082.1"/>
</dbReference>
<organism evidence="1 2">
    <name type="scientific">Streptomyces chiangmaiensis</name>
    <dbReference type="NCBI Taxonomy" id="766497"/>
    <lineage>
        <taxon>Bacteria</taxon>
        <taxon>Bacillati</taxon>
        <taxon>Actinomycetota</taxon>
        <taxon>Actinomycetes</taxon>
        <taxon>Kitasatosporales</taxon>
        <taxon>Streptomycetaceae</taxon>
        <taxon>Streptomyces</taxon>
    </lineage>
</organism>
<reference evidence="1" key="1">
    <citation type="submission" date="2024-01" db="EMBL/GenBank/DDBJ databases">
        <title>First draft genome sequence data of TA4-1, the type strain of Gram-positive actinobacterium Streptomyces chiangmaiensis.</title>
        <authorList>
            <person name="Yasawong M."/>
            <person name="Nantapong N."/>
        </authorList>
    </citation>
    <scope>NUCLEOTIDE SEQUENCE</scope>
    <source>
        <strain evidence="1">TA4-1</strain>
    </source>
</reference>
<evidence type="ECO:0000313" key="2">
    <source>
        <dbReference type="Proteomes" id="UP001333996"/>
    </source>
</evidence>
<proteinExistence type="predicted"/>